<dbReference type="Proteomes" id="UP000632498">
    <property type="component" value="Unassembled WGS sequence"/>
</dbReference>
<sequence>MKRHVENLLGLALGALILLFLLMLAVTFFGSFLLGVLTLIASIPLAFPLSSTFVALTLIGLLVLTKIRKK</sequence>
<name>A0A917C5I4_9PROT</name>
<dbReference type="RefSeq" id="WP_188666540.1">
    <property type="nucleotide sequence ID" value="NZ_BMHV01000027.1"/>
</dbReference>
<feature type="transmembrane region" description="Helical" evidence="1">
    <location>
        <begin position="12"/>
        <end position="40"/>
    </location>
</feature>
<reference evidence="2" key="2">
    <citation type="submission" date="2020-09" db="EMBL/GenBank/DDBJ databases">
        <authorList>
            <person name="Sun Q."/>
            <person name="Zhou Y."/>
        </authorList>
    </citation>
    <scope>NUCLEOTIDE SEQUENCE</scope>
    <source>
        <strain evidence="2">CGMCC 1.15254</strain>
    </source>
</reference>
<dbReference type="EMBL" id="BMHV01000027">
    <property type="protein sequence ID" value="GGF73151.1"/>
    <property type="molecule type" value="Genomic_DNA"/>
</dbReference>
<keyword evidence="1" id="KW-0472">Membrane</keyword>
<dbReference type="AlphaFoldDB" id="A0A917C5I4"/>
<proteinExistence type="predicted"/>
<protein>
    <submittedName>
        <fullName evidence="2">Uncharacterized protein</fullName>
    </submittedName>
</protein>
<evidence type="ECO:0000256" key="1">
    <source>
        <dbReference type="SAM" id="Phobius"/>
    </source>
</evidence>
<gene>
    <name evidence="2" type="ORF">GCM10011332_28950</name>
</gene>
<organism evidence="2 3">
    <name type="scientific">Terasakiella brassicae</name>
    <dbReference type="NCBI Taxonomy" id="1634917"/>
    <lineage>
        <taxon>Bacteria</taxon>
        <taxon>Pseudomonadati</taxon>
        <taxon>Pseudomonadota</taxon>
        <taxon>Alphaproteobacteria</taxon>
        <taxon>Rhodospirillales</taxon>
        <taxon>Terasakiellaceae</taxon>
        <taxon>Terasakiella</taxon>
    </lineage>
</organism>
<keyword evidence="1" id="KW-0812">Transmembrane</keyword>
<keyword evidence="3" id="KW-1185">Reference proteome</keyword>
<feature type="transmembrane region" description="Helical" evidence="1">
    <location>
        <begin position="46"/>
        <end position="64"/>
    </location>
</feature>
<reference evidence="2" key="1">
    <citation type="journal article" date="2014" name="Int. J. Syst. Evol. Microbiol.">
        <title>Complete genome sequence of Corynebacterium casei LMG S-19264T (=DSM 44701T), isolated from a smear-ripened cheese.</title>
        <authorList>
            <consortium name="US DOE Joint Genome Institute (JGI-PGF)"/>
            <person name="Walter F."/>
            <person name="Albersmeier A."/>
            <person name="Kalinowski J."/>
            <person name="Ruckert C."/>
        </authorList>
    </citation>
    <scope>NUCLEOTIDE SEQUENCE</scope>
    <source>
        <strain evidence="2">CGMCC 1.15254</strain>
    </source>
</reference>
<evidence type="ECO:0000313" key="2">
    <source>
        <dbReference type="EMBL" id="GGF73151.1"/>
    </source>
</evidence>
<keyword evidence="1" id="KW-1133">Transmembrane helix</keyword>
<evidence type="ECO:0000313" key="3">
    <source>
        <dbReference type="Proteomes" id="UP000632498"/>
    </source>
</evidence>
<comment type="caution">
    <text evidence="2">The sequence shown here is derived from an EMBL/GenBank/DDBJ whole genome shotgun (WGS) entry which is preliminary data.</text>
</comment>
<accession>A0A917C5I4</accession>